<reference evidence="1 2" key="1">
    <citation type="submission" date="2019-11" db="EMBL/GenBank/DDBJ databases">
        <title>Whole genome sequence of Oryza granulata.</title>
        <authorList>
            <person name="Li W."/>
        </authorList>
    </citation>
    <scope>NUCLEOTIDE SEQUENCE [LARGE SCALE GENOMIC DNA]</scope>
    <source>
        <strain evidence="2">cv. Menghai</strain>
        <tissue evidence="1">Leaf</tissue>
    </source>
</reference>
<name>A0A6G1ELU2_9ORYZ</name>
<dbReference type="Proteomes" id="UP000479710">
    <property type="component" value="Unassembled WGS sequence"/>
</dbReference>
<sequence length="68" mass="6956">MELAVGGSDGVSLRFMAGGSVRGFSPAAAMDLLPIWTTTATELGLAAAESWASKSRSSRTAVKGSHFP</sequence>
<dbReference type="AlphaFoldDB" id="A0A6G1ELU2"/>
<comment type="caution">
    <text evidence="1">The sequence shown here is derived from an EMBL/GenBank/DDBJ whole genome shotgun (WGS) entry which is preliminary data.</text>
</comment>
<keyword evidence="2" id="KW-1185">Reference proteome</keyword>
<organism evidence="1 2">
    <name type="scientific">Oryza meyeriana var. granulata</name>
    <dbReference type="NCBI Taxonomy" id="110450"/>
    <lineage>
        <taxon>Eukaryota</taxon>
        <taxon>Viridiplantae</taxon>
        <taxon>Streptophyta</taxon>
        <taxon>Embryophyta</taxon>
        <taxon>Tracheophyta</taxon>
        <taxon>Spermatophyta</taxon>
        <taxon>Magnoliopsida</taxon>
        <taxon>Liliopsida</taxon>
        <taxon>Poales</taxon>
        <taxon>Poaceae</taxon>
        <taxon>BOP clade</taxon>
        <taxon>Oryzoideae</taxon>
        <taxon>Oryzeae</taxon>
        <taxon>Oryzinae</taxon>
        <taxon>Oryza</taxon>
        <taxon>Oryza meyeriana</taxon>
    </lineage>
</organism>
<evidence type="ECO:0000313" key="2">
    <source>
        <dbReference type="Proteomes" id="UP000479710"/>
    </source>
</evidence>
<protein>
    <submittedName>
        <fullName evidence="1">Uncharacterized protein</fullName>
    </submittedName>
</protein>
<gene>
    <name evidence="1" type="ORF">E2562_017282</name>
</gene>
<accession>A0A6G1ELU2</accession>
<dbReference type="EMBL" id="SPHZ02000003">
    <property type="protein sequence ID" value="KAF0925721.1"/>
    <property type="molecule type" value="Genomic_DNA"/>
</dbReference>
<evidence type="ECO:0000313" key="1">
    <source>
        <dbReference type="EMBL" id="KAF0925721.1"/>
    </source>
</evidence>
<proteinExistence type="predicted"/>